<proteinExistence type="predicted"/>
<name>A0ABN1WH29_9ACTN</name>
<reference evidence="2 3" key="1">
    <citation type="journal article" date="2019" name="Int. J. Syst. Evol. Microbiol.">
        <title>The Global Catalogue of Microorganisms (GCM) 10K type strain sequencing project: providing services to taxonomists for standard genome sequencing and annotation.</title>
        <authorList>
            <consortium name="The Broad Institute Genomics Platform"/>
            <consortium name="The Broad Institute Genome Sequencing Center for Infectious Disease"/>
            <person name="Wu L."/>
            <person name="Ma J."/>
        </authorList>
    </citation>
    <scope>NUCLEOTIDE SEQUENCE [LARGE SCALE GENOMIC DNA]</scope>
    <source>
        <strain evidence="2 3">JCM 13004</strain>
    </source>
</reference>
<feature type="compositionally biased region" description="Basic and acidic residues" evidence="1">
    <location>
        <begin position="8"/>
        <end position="18"/>
    </location>
</feature>
<dbReference type="Proteomes" id="UP001500037">
    <property type="component" value="Unassembled WGS sequence"/>
</dbReference>
<gene>
    <name evidence="2" type="ORF">GCM10009665_45850</name>
</gene>
<evidence type="ECO:0000256" key="1">
    <source>
        <dbReference type="SAM" id="MobiDB-lite"/>
    </source>
</evidence>
<dbReference type="Pfam" id="PF12277">
    <property type="entry name" value="DUF3618"/>
    <property type="match status" value="1"/>
</dbReference>
<sequence length="120" mass="12947">MARVGKGKTKDMARDDAGRTTAEIEANIVRTRTQLADTLDELAMRVHPSTVAAQLRAKVLATVEQKVGRVYVAASRGVEQLRAEFVDESGAPRAERIVPAALVGAGVVLLVASARKRRRK</sequence>
<organism evidence="2 3">
    <name type="scientific">Kitasatospora nipponensis</name>
    <dbReference type="NCBI Taxonomy" id="258049"/>
    <lineage>
        <taxon>Bacteria</taxon>
        <taxon>Bacillati</taxon>
        <taxon>Actinomycetota</taxon>
        <taxon>Actinomycetes</taxon>
        <taxon>Kitasatosporales</taxon>
        <taxon>Streptomycetaceae</taxon>
        <taxon>Kitasatospora</taxon>
    </lineage>
</organism>
<dbReference type="InterPro" id="IPR022062">
    <property type="entry name" value="DUF3618"/>
</dbReference>
<feature type="region of interest" description="Disordered" evidence="1">
    <location>
        <begin position="1"/>
        <end position="20"/>
    </location>
</feature>
<evidence type="ECO:0000313" key="3">
    <source>
        <dbReference type="Proteomes" id="UP001500037"/>
    </source>
</evidence>
<accession>A0ABN1WH29</accession>
<keyword evidence="3" id="KW-1185">Reference proteome</keyword>
<comment type="caution">
    <text evidence="2">The sequence shown here is derived from an EMBL/GenBank/DDBJ whole genome shotgun (WGS) entry which is preliminary data.</text>
</comment>
<protein>
    <submittedName>
        <fullName evidence="2">DUF3618 domain-containing protein</fullName>
    </submittedName>
</protein>
<dbReference type="EMBL" id="BAAALF010000088">
    <property type="protein sequence ID" value="GAA1249945.1"/>
    <property type="molecule type" value="Genomic_DNA"/>
</dbReference>
<evidence type="ECO:0000313" key="2">
    <source>
        <dbReference type="EMBL" id="GAA1249945.1"/>
    </source>
</evidence>